<organism evidence="1 2">
    <name type="scientific">Croceicoccus naphthovorans</name>
    <dbReference type="NCBI Taxonomy" id="1348774"/>
    <lineage>
        <taxon>Bacteria</taxon>
        <taxon>Pseudomonadati</taxon>
        <taxon>Pseudomonadota</taxon>
        <taxon>Alphaproteobacteria</taxon>
        <taxon>Sphingomonadales</taxon>
        <taxon>Erythrobacteraceae</taxon>
        <taxon>Croceicoccus</taxon>
    </lineage>
</organism>
<name>A0A0G3XHF7_9SPHN</name>
<accession>A0A0G3XHF7</accession>
<dbReference type="KEGG" id="cna:AB433_15160"/>
<dbReference type="AlphaFoldDB" id="A0A0G3XHF7"/>
<dbReference type="OrthoDB" id="7433160at2"/>
<gene>
    <name evidence="1" type="ORF">AB433_15160</name>
</gene>
<dbReference type="RefSeq" id="WP_047822166.1">
    <property type="nucleotide sequence ID" value="NZ_CP011770.1"/>
</dbReference>
<dbReference type="EMBL" id="CP011770">
    <property type="protein sequence ID" value="AKM11005.1"/>
    <property type="molecule type" value="Genomic_DNA"/>
</dbReference>
<dbReference type="STRING" id="1348774.AB433_15160"/>
<proteinExistence type="predicted"/>
<sequence>MTRGSALVLGGALLTLCIGGGAAAQDAAELAAILSGSAQTGGAQKSLGNSIRRSINSASVAIPARPPARSSRTTRQRNRGAVQVGGRLPAGVDPLEGSDATQYRLGNGVGITTSGRINTVGETKCVKDCPKPGGQ</sequence>
<protein>
    <submittedName>
        <fullName evidence="1">Uncharacterized protein</fullName>
    </submittedName>
</protein>
<reference evidence="1 2" key="1">
    <citation type="submission" date="2015-06" db="EMBL/GenBank/DDBJ databases">
        <authorList>
            <person name="Zeng Y."/>
            <person name="Huang Y."/>
        </authorList>
    </citation>
    <scope>NUCLEOTIDE SEQUENCE [LARGE SCALE GENOMIC DNA]</scope>
    <source>
        <strain evidence="1 2">PQ-2</strain>
    </source>
</reference>
<dbReference type="Proteomes" id="UP000035287">
    <property type="component" value="Chromosome"/>
</dbReference>
<dbReference type="PATRIC" id="fig|1348774.3.peg.3190"/>
<evidence type="ECO:0000313" key="1">
    <source>
        <dbReference type="EMBL" id="AKM11005.1"/>
    </source>
</evidence>
<keyword evidence="2" id="KW-1185">Reference proteome</keyword>
<evidence type="ECO:0000313" key="2">
    <source>
        <dbReference type="Proteomes" id="UP000035287"/>
    </source>
</evidence>